<organism evidence="3 4">
    <name type="scientific">Novosphingobium resinovorum</name>
    <dbReference type="NCBI Taxonomy" id="158500"/>
    <lineage>
        <taxon>Bacteria</taxon>
        <taxon>Pseudomonadati</taxon>
        <taxon>Pseudomonadota</taxon>
        <taxon>Alphaproteobacteria</taxon>
        <taxon>Sphingomonadales</taxon>
        <taxon>Sphingomonadaceae</taxon>
        <taxon>Novosphingobium</taxon>
    </lineage>
</organism>
<feature type="region of interest" description="Disordered" evidence="1">
    <location>
        <begin position="1"/>
        <end position="36"/>
    </location>
</feature>
<dbReference type="PATRIC" id="fig|158500.4.peg.5704"/>
<reference evidence="3 4" key="1">
    <citation type="submission" date="2014-03" db="EMBL/GenBank/DDBJ databases">
        <title>Whole genome sequence of Novosphingobium resinovorum KF1.</title>
        <authorList>
            <person name="Gan H.M."/>
            <person name="Gan H.Y."/>
            <person name="Chew T.H."/>
            <person name="Savka M.A."/>
        </authorList>
    </citation>
    <scope>NUCLEOTIDE SEQUENCE [LARGE SCALE GENOMIC DNA]</scope>
    <source>
        <strain evidence="3 4">KF1</strain>
    </source>
</reference>
<protein>
    <submittedName>
        <fullName evidence="3">TonB-dependent receptor</fullName>
    </submittedName>
</protein>
<dbReference type="EMBL" id="CP017076">
    <property type="protein sequence ID" value="AOR79385.1"/>
    <property type="molecule type" value="Genomic_DNA"/>
</dbReference>
<gene>
    <name evidence="2" type="ORF">BES08_21325</name>
    <name evidence="3" type="ORF">BV97_05625</name>
</gene>
<evidence type="ECO:0000313" key="3">
    <source>
        <dbReference type="EMBL" id="EZP68517.1"/>
    </source>
</evidence>
<dbReference type="KEGG" id="nre:BES08_21325"/>
<accession>A0A031J5F8</accession>
<evidence type="ECO:0000313" key="2">
    <source>
        <dbReference type="EMBL" id="AOR79385.1"/>
    </source>
</evidence>
<dbReference type="Proteomes" id="UP000024329">
    <property type="component" value="Unassembled WGS sequence"/>
</dbReference>
<reference evidence="2" key="2">
    <citation type="submission" date="2016-08" db="EMBL/GenBank/DDBJ databases">
        <authorList>
            <person name="Seilhamer J.J."/>
        </authorList>
    </citation>
    <scope>NUCLEOTIDE SEQUENCE [LARGE SCALE GENOMIC DNA]</scope>
    <source>
        <strain evidence="2">SA1</strain>
        <plasmid evidence="2">pSA1</plasmid>
    </source>
</reference>
<dbReference type="Proteomes" id="UP000094626">
    <property type="component" value="Plasmid pSA1"/>
</dbReference>
<dbReference type="EMBL" id="JFYZ01000080">
    <property type="protein sequence ID" value="EZP68517.1"/>
    <property type="molecule type" value="Genomic_DNA"/>
</dbReference>
<evidence type="ECO:0000313" key="4">
    <source>
        <dbReference type="Proteomes" id="UP000024329"/>
    </source>
</evidence>
<proteinExistence type="predicted"/>
<keyword evidence="5" id="KW-1185">Reference proteome</keyword>
<dbReference type="AlphaFoldDB" id="A0A031J5F8"/>
<name>A0A031J5F8_9SPHN</name>
<dbReference type="eggNOG" id="COG4774">
    <property type="taxonomic scope" value="Bacteria"/>
</dbReference>
<feature type="region of interest" description="Disordered" evidence="1">
    <location>
        <begin position="94"/>
        <end position="117"/>
    </location>
</feature>
<evidence type="ECO:0000256" key="1">
    <source>
        <dbReference type="SAM" id="MobiDB-lite"/>
    </source>
</evidence>
<evidence type="ECO:0000313" key="5">
    <source>
        <dbReference type="Proteomes" id="UP000094626"/>
    </source>
</evidence>
<keyword evidence="3" id="KW-0675">Receptor</keyword>
<geneLocation type="plasmid" evidence="2 5">
    <name>pSA1</name>
</geneLocation>
<feature type="compositionally biased region" description="Pro residues" evidence="1">
    <location>
        <begin position="16"/>
        <end position="32"/>
    </location>
</feature>
<keyword evidence="2" id="KW-0614">Plasmid</keyword>
<sequence>MPGRKPNDTVITPALPRLPRPPARRGGPPPAAAHPRFLWGKAENGDRSDGVYTPESFAAFNSGGGFGGIPALTFCSAYLNGNVNGASPGCVRGNDGGNPGDADPYTSNGHHVHPINNKSIGGMARIYQ</sequence>
<reference evidence="5" key="3">
    <citation type="journal article" date="2017" name="J. Biotechnol.">
        <title>Complete genome sequence of Novosphingobium resinovorum SA1, a versatile xenobiotic-degrading bacterium capable of utilizing sulfanilic acid.</title>
        <authorList>
            <person name="Hegedus B."/>
            <person name="Kos P.B."/>
            <person name="Balint B."/>
            <person name="Maroti G."/>
            <person name="Gan H.M."/>
            <person name="Perei K."/>
            <person name="Rakhely G."/>
        </authorList>
    </citation>
    <scope>NUCLEOTIDE SEQUENCE [LARGE SCALE GENOMIC DNA]</scope>
    <source>
        <strain evidence="5">SA1</strain>
    </source>
</reference>